<evidence type="ECO:0000313" key="2">
    <source>
        <dbReference type="Proteomes" id="UP000076842"/>
    </source>
</evidence>
<keyword evidence="2" id="KW-1185">Reference proteome</keyword>
<dbReference type="InParanoid" id="A0A165GWI0"/>
<gene>
    <name evidence="1" type="ORF">CALCODRAFT_516659</name>
</gene>
<organism evidence="1 2">
    <name type="scientific">Calocera cornea HHB12733</name>
    <dbReference type="NCBI Taxonomy" id="1353952"/>
    <lineage>
        <taxon>Eukaryota</taxon>
        <taxon>Fungi</taxon>
        <taxon>Dikarya</taxon>
        <taxon>Basidiomycota</taxon>
        <taxon>Agaricomycotina</taxon>
        <taxon>Dacrymycetes</taxon>
        <taxon>Dacrymycetales</taxon>
        <taxon>Dacrymycetaceae</taxon>
        <taxon>Calocera</taxon>
    </lineage>
</organism>
<dbReference type="Proteomes" id="UP000076842">
    <property type="component" value="Unassembled WGS sequence"/>
</dbReference>
<protein>
    <submittedName>
        <fullName evidence="1">Uncharacterized protein</fullName>
    </submittedName>
</protein>
<dbReference type="AlphaFoldDB" id="A0A165GWI0"/>
<accession>A0A165GWI0</accession>
<dbReference type="EMBL" id="KV423949">
    <property type="protein sequence ID" value="KZT58575.1"/>
    <property type="molecule type" value="Genomic_DNA"/>
</dbReference>
<feature type="non-terminal residue" evidence="1">
    <location>
        <position position="236"/>
    </location>
</feature>
<name>A0A165GWI0_9BASI</name>
<evidence type="ECO:0000313" key="1">
    <source>
        <dbReference type="EMBL" id="KZT58575.1"/>
    </source>
</evidence>
<reference evidence="1 2" key="1">
    <citation type="journal article" date="2016" name="Mol. Biol. Evol.">
        <title>Comparative Genomics of Early-Diverging Mushroom-Forming Fungi Provides Insights into the Origins of Lignocellulose Decay Capabilities.</title>
        <authorList>
            <person name="Nagy L.G."/>
            <person name="Riley R."/>
            <person name="Tritt A."/>
            <person name="Adam C."/>
            <person name="Daum C."/>
            <person name="Floudas D."/>
            <person name="Sun H."/>
            <person name="Yadav J.S."/>
            <person name="Pangilinan J."/>
            <person name="Larsson K.H."/>
            <person name="Matsuura K."/>
            <person name="Barry K."/>
            <person name="Labutti K."/>
            <person name="Kuo R."/>
            <person name="Ohm R.A."/>
            <person name="Bhattacharya S.S."/>
            <person name="Shirouzu T."/>
            <person name="Yoshinaga Y."/>
            <person name="Martin F.M."/>
            <person name="Grigoriev I.V."/>
            <person name="Hibbett D.S."/>
        </authorList>
    </citation>
    <scope>NUCLEOTIDE SEQUENCE [LARGE SCALE GENOMIC DNA]</scope>
    <source>
        <strain evidence="1 2">HHB12733</strain>
    </source>
</reference>
<sequence length="236" mass="26349">MDIVIDLSADIDRDAIELTERILSYLRSYCPANTVLPLFAVVAVASKDPERKSILEYICKPGRSLLTIAKMTDLHDGSPQLERIKHTPPVIPPPELDDAAAFDATVLRRLEAYAWDQRFSPVITLVAIVKSDARLDQALSVLDNAKRFLEQEKHSWFTDILREAFASQDFYPLSQWGILKKPSSAYIEYLKDEPIFDLDVKPLALVPSKPPDSVKDVGQSHLPTGLAILPTIRGDG</sequence>
<proteinExistence type="predicted"/>